<gene>
    <name evidence="2" type="ORF">SAMN04487941_3574</name>
</gene>
<keyword evidence="1" id="KW-0732">Signal</keyword>
<dbReference type="RefSeq" id="WP_068837273.1">
    <property type="nucleotide sequence ID" value="NZ_BMXC01000004.1"/>
</dbReference>
<reference evidence="3" key="1">
    <citation type="submission" date="2016-10" db="EMBL/GenBank/DDBJ databases">
        <authorList>
            <person name="Varghese N."/>
        </authorList>
    </citation>
    <scope>NUCLEOTIDE SEQUENCE [LARGE SCALE GENOMIC DNA]</scope>
    <source>
        <strain evidence="3">DSM 18820</strain>
    </source>
</reference>
<feature type="signal peptide" evidence="1">
    <location>
        <begin position="1"/>
        <end position="21"/>
    </location>
</feature>
<dbReference type="Pfam" id="PF14125">
    <property type="entry name" value="DUF4292"/>
    <property type="match status" value="1"/>
</dbReference>
<organism evidence="2 3">
    <name type="scientific">Pontibacter akesuensis</name>
    <dbReference type="NCBI Taxonomy" id="388950"/>
    <lineage>
        <taxon>Bacteria</taxon>
        <taxon>Pseudomonadati</taxon>
        <taxon>Bacteroidota</taxon>
        <taxon>Cytophagia</taxon>
        <taxon>Cytophagales</taxon>
        <taxon>Hymenobacteraceae</taxon>
        <taxon>Pontibacter</taxon>
    </lineage>
</organism>
<protein>
    <recommendedName>
        <fullName evidence="4">DUF4292 domain-containing protein</fullName>
    </recommendedName>
</protein>
<keyword evidence="3" id="KW-1185">Reference proteome</keyword>
<dbReference type="EMBL" id="FPCA01000004">
    <property type="protein sequence ID" value="SFU94206.1"/>
    <property type="molecule type" value="Genomic_DNA"/>
</dbReference>
<feature type="chain" id="PRO_5010260709" description="DUF4292 domain-containing protein" evidence="1">
    <location>
        <begin position="22"/>
        <end position="250"/>
    </location>
</feature>
<dbReference type="Proteomes" id="UP000182491">
    <property type="component" value="Unassembled WGS sequence"/>
</dbReference>
<evidence type="ECO:0000313" key="3">
    <source>
        <dbReference type="Proteomes" id="UP000182491"/>
    </source>
</evidence>
<dbReference type="STRING" id="388950.GCA_001611675_01156"/>
<dbReference type="OrthoDB" id="849114at2"/>
<dbReference type="Gene3D" id="2.50.20.10">
    <property type="entry name" value="Lipoprotein localisation LolA/LolB/LppX"/>
    <property type="match status" value="1"/>
</dbReference>
<evidence type="ECO:0000256" key="1">
    <source>
        <dbReference type="SAM" id="SignalP"/>
    </source>
</evidence>
<accession>A0A1I7K9S2</accession>
<dbReference type="InterPro" id="IPR025634">
    <property type="entry name" value="DUF4292"/>
</dbReference>
<evidence type="ECO:0000313" key="2">
    <source>
        <dbReference type="EMBL" id="SFU94206.1"/>
    </source>
</evidence>
<dbReference type="AlphaFoldDB" id="A0A1I7K9S2"/>
<sequence length="250" mass="27734">MSKHLLLCLLGILFLAGCKKEAVPTTASASTETIGKVNVSNLDFSYLSGKGQVSINTKNSDLTSGVSIRMKKDSVIWVSVLPGLGIEAARMMMTQDSVFLMNRLQKEYLATDYTYLRNKFQVDISFDVLQAILLGNYQAQGTEKVMQAEGLQQVQQQHENLTFDYFIGNLNSKVQQLNVQDRNTGNTITVKYNNFQNIGQVLFAHGLAAQVQQKGQMSDFKLEQSRVTVADAPLAFPFSVPDGYKRVSTN</sequence>
<dbReference type="PROSITE" id="PS51257">
    <property type="entry name" value="PROKAR_LIPOPROTEIN"/>
    <property type="match status" value="1"/>
</dbReference>
<proteinExistence type="predicted"/>
<name>A0A1I7K9S2_9BACT</name>
<evidence type="ECO:0008006" key="4">
    <source>
        <dbReference type="Google" id="ProtNLM"/>
    </source>
</evidence>